<dbReference type="GO" id="GO:0005886">
    <property type="term" value="C:plasma membrane"/>
    <property type="evidence" value="ECO:0007669"/>
    <property type="project" value="UniProtKB-SubCell"/>
</dbReference>
<evidence type="ECO:0000256" key="1">
    <source>
        <dbReference type="ARBA" id="ARBA00004651"/>
    </source>
</evidence>
<dbReference type="Pfam" id="PF02656">
    <property type="entry name" value="DUF202"/>
    <property type="match status" value="1"/>
</dbReference>
<evidence type="ECO:0000256" key="2">
    <source>
        <dbReference type="ARBA" id="ARBA00022475"/>
    </source>
</evidence>
<comment type="caution">
    <text evidence="8">The sequence shown here is derived from an EMBL/GenBank/DDBJ whole genome shotgun (WGS) entry which is preliminary data.</text>
</comment>
<dbReference type="InterPro" id="IPR003807">
    <property type="entry name" value="DUF202"/>
</dbReference>
<accession>A0A919P482</accession>
<feature type="transmembrane region" description="Helical" evidence="6">
    <location>
        <begin position="105"/>
        <end position="125"/>
    </location>
</feature>
<evidence type="ECO:0000256" key="6">
    <source>
        <dbReference type="SAM" id="Phobius"/>
    </source>
</evidence>
<protein>
    <recommendedName>
        <fullName evidence="7">DUF202 domain-containing protein</fullName>
    </recommendedName>
</protein>
<proteinExistence type="predicted"/>
<reference evidence="8" key="1">
    <citation type="submission" date="2021-01" db="EMBL/GenBank/DDBJ databases">
        <title>Whole genome shotgun sequence of Cellulomonas chitinilytica NBRC 110799.</title>
        <authorList>
            <person name="Komaki H."/>
            <person name="Tamura T."/>
        </authorList>
    </citation>
    <scope>NUCLEOTIDE SEQUENCE</scope>
    <source>
        <strain evidence="8">NBRC 110799</strain>
    </source>
</reference>
<keyword evidence="9" id="KW-1185">Reference proteome</keyword>
<dbReference type="AlphaFoldDB" id="A0A919P482"/>
<evidence type="ECO:0000256" key="5">
    <source>
        <dbReference type="ARBA" id="ARBA00023136"/>
    </source>
</evidence>
<keyword evidence="2" id="KW-1003">Cell membrane</keyword>
<evidence type="ECO:0000313" key="9">
    <source>
        <dbReference type="Proteomes" id="UP000632740"/>
    </source>
</evidence>
<sequence length="126" mass="13300">MDDAPPPRPPRFPRWVYGVGSEPDARFSLANERTFLAWVRTSLALLASGVALEALDLPVEAGLRFAAALVLVTVGVVAPVLAWVGWARAERAVRLRHPLPAPSSFGLLVVGVVLAGALVLVGMVLA</sequence>
<dbReference type="InterPro" id="IPR052053">
    <property type="entry name" value="IM_YidH-like"/>
</dbReference>
<evidence type="ECO:0000256" key="3">
    <source>
        <dbReference type="ARBA" id="ARBA00022692"/>
    </source>
</evidence>
<keyword evidence="3 6" id="KW-0812">Transmembrane</keyword>
<feature type="domain" description="DUF202" evidence="7">
    <location>
        <begin position="26"/>
        <end position="92"/>
    </location>
</feature>
<comment type="subcellular location">
    <subcellularLocation>
        <location evidence="1">Cell membrane</location>
        <topology evidence="1">Multi-pass membrane protein</topology>
    </subcellularLocation>
</comment>
<gene>
    <name evidence="8" type="ORF">Cch01nite_31290</name>
</gene>
<dbReference type="PANTHER" id="PTHR34187:SF2">
    <property type="entry name" value="DUF202 DOMAIN-CONTAINING PROTEIN"/>
    <property type="match status" value="1"/>
</dbReference>
<dbReference type="EMBL" id="BONK01000011">
    <property type="protein sequence ID" value="GIG22405.1"/>
    <property type="molecule type" value="Genomic_DNA"/>
</dbReference>
<name>A0A919P482_9CELL</name>
<feature type="transmembrane region" description="Helical" evidence="6">
    <location>
        <begin position="61"/>
        <end position="84"/>
    </location>
</feature>
<dbReference type="Proteomes" id="UP000632740">
    <property type="component" value="Unassembled WGS sequence"/>
</dbReference>
<dbReference type="PANTHER" id="PTHR34187">
    <property type="entry name" value="FGR18P"/>
    <property type="match status" value="1"/>
</dbReference>
<keyword evidence="4 6" id="KW-1133">Transmembrane helix</keyword>
<evidence type="ECO:0000259" key="7">
    <source>
        <dbReference type="Pfam" id="PF02656"/>
    </source>
</evidence>
<evidence type="ECO:0000313" key="8">
    <source>
        <dbReference type="EMBL" id="GIG22405.1"/>
    </source>
</evidence>
<organism evidence="8 9">
    <name type="scientific">Cellulomonas chitinilytica</name>
    <dbReference type="NCBI Taxonomy" id="398759"/>
    <lineage>
        <taxon>Bacteria</taxon>
        <taxon>Bacillati</taxon>
        <taxon>Actinomycetota</taxon>
        <taxon>Actinomycetes</taxon>
        <taxon>Micrococcales</taxon>
        <taxon>Cellulomonadaceae</taxon>
        <taxon>Cellulomonas</taxon>
    </lineage>
</organism>
<evidence type="ECO:0000256" key="4">
    <source>
        <dbReference type="ARBA" id="ARBA00022989"/>
    </source>
</evidence>
<keyword evidence="5 6" id="KW-0472">Membrane</keyword>